<keyword evidence="3 7" id="KW-0228">DNA excision</keyword>
<reference evidence="11" key="1">
    <citation type="journal article" date="2019" name="Int. J. Syst. Evol. Microbiol.">
        <title>The Global Catalogue of Microorganisms (GCM) 10K type strain sequencing project: providing services to taxonomists for standard genome sequencing and annotation.</title>
        <authorList>
            <consortium name="The Broad Institute Genomics Platform"/>
            <consortium name="The Broad Institute Genome Sequencing Center for Infectious Disease"/>
            <person name="Wu L."/>
            <person name="Ma J."/>
        </authorList>
    </citation>
    <scope>NUCLEOTIDE SEQUENCE [LARGE SCALE GENOMIC DNA]</scope>
    <source>
        <strain evidence="11">JCM 18326</strain>
    </source>
</reference>
<dbReference type="InterPro" id="IPR004791">
    <property type="entry name" value="UvrC"/>
</dbReference>
<gene>
    <name evidence="7 10" type="primary">uvrC</name>
    <name evidence="10" type="ORF">GCM10023331_17050</name>
</gene>
<keyword evidence="2 7" id="KW-0227">DNA damage</keyword>
<dbReference type="PROSITE" id="PS50164">
    <property type="entry name" value="GIY_YIG"/>
    <property type="match status" value="1"/>
</dbReference>
<keyword evidence="5 7" id="KW-0234">DNA repair</keyword>
<dbReference type="InterPro" id="IPR000305">
    <property type="entry name" value="GIY-YIG_endonuc"/>
</dbReference>
<dbReference type="PANTHER" id="PTHR30562:SF1">
    <property type="entry name" value="UVRABC SYSTEM PROTEIN C"/>
    <property type="match status" value="1"/>
</dbReference>
<keyword evidence="1 7" id="KW-0963">Cytoplasm</keyword>
<dbReference type="Gene3D" id="1.10.150.20">
    <property type="entry name" value="5' to 3' exonuclease, C-terminal subdomain"/>
    <property type="match status" value="1"/>
</dbReference>
<dbReference type="Pfam" id="PF08459">
    <property type="entry name" value="UvrC_RNaseH_dom"/>
    <property type="match status" value="1"/>
</dbReference>
<dbReference type="Pfam" id="PF22920">
    <property type="entry name" value="UvrC_RNaseH"/>
    <property type="match status" value="1"/>
</dbReference>
<protein>
    <recommendedName>
        <fullName evidence="7">UvrABC system protein C</fullName>
        <shortName evidence="7">Protein UvrC</shortName>
    </recommendedName>
    <alternativeName>
        <fullName evidence="7">Excinuclease ABC subunit C</fullName>
    </alternativeName>
</protein>
<dbReference type="InterPro" id="IPR010994">
    <property type="entry name" value="RuvA_2-like"/>
</dbReference>
<dbReference type="Pfam" id="PF14520">
    <property type="entry name" value="HHH_5"/>
    <property type="match status" value="1"/>
</dbReference>
<evidence type="ECO:0000259" key="8">
    <source>
        <dbReference type="PROSITE" id="PS50164"/>
    </source>
</evidence>
<keyword evidence="6 7" id="KW-0742">SOS response</keyword>
<dbReference type="Proteomes" id="UP001500298">
    <property type="component" value="Unassembled WGS sequence"/>
</dbReference>
<dbReference type="SUPFAM" id="SSF82771">
    <property type="entry name" value="GIY-YIG endonuclease"/>
    <property type="match status" value="1"/>
</dbReference>
<evidence type="ECO:0000256" key="7">
    <source>
        <dbReference type="HAMAP-Rule" id="MF_00203"/>
    </source>
</evidence>
<dbReference type="InterPro" id="IPR047296">
    <property type="entry name" value="GIY-YIG_UvrC_Cho"/>
</dbReference>
<keyword evidence="4 7" id="KW-0267">Excision nuclease</keyword>
<evidence type="ECO:0000256" key="5">
    <source>
        <dbReference type="ARBA" id="ARBA00023204"/>
    </source>
</evidence>
<comment type="similarity">
    <text evidence="7">Belongs to the UvrC family.</text>
</comment>
<dbReference type="Gene3D" id="3.40.1440.10">
    <property type="entry name" value="GIY-YIG endonuclease"/>
    <property type="match status" value="1"/>
</dbReference>
<name>A0ABP9DDT3_9BACT</name>
<evidence type="ECO:0000313" key="10">
    <source>
        <dbReference type="EMBL" id="GAA4832441.1"/>
    </source>
</evidence>
<dbReference type="NCBIfam" id="TIGR00194">
    <property type="entry name" value="uvrC"/>
    <property type="match status" value="1"/>
</dbReference>
<proteinExistence type="inferred from homology"/>
<dbReference type="EMBL" id="BAABJX010000026">
    <property type="protein sequence ID" value="GAA4832441.1"/>
    <property type="molecule type" value="Genomic_DNA"/>
</dbReference>
<comment type="caution">
    <text evidence="10">The sequence shown here is derived from an EMBL/GenBank/DDBJ whole genome shotgun (WGS) entry which is preliminary data.</text>
</comment>
<feature type="domain" description="GIY-YIG" evidence="8">
    <location>
        <begin position="14"/>
        <end position="93"/>
    </location>
</feature>
<comment type="function">
    <text evidence="7">The UvrABC repair system catalyzes the recognition and processing of DNA lesions. UvrC both incises the 5' and 3' sides of the lesion. The N-terminal half is responsible for the 3' incision and the C-terminal half is responsible for the 5' incision.</text>
</comment>
<evidence type="ECO:0000256" key="4">
    <source>
        <dbReference type="ARBA" id="ARBA00022881"/>
    </source>
</evidence>
<sequence>MQENLEKTIRQLPLEPGVYKYFNQEGTIIYIGKAKELRKRVSSYFTNTKQHNRKTRKLVSEIDRIEFTVVNSEYDALLLENNLIKENQPKYNILLKDDKTYPYICVTNERFPRVFSTRNTKDRKHRYYGPYPSIRTMNTLLDLFQKLYKIRTCSYNLSKENVDKGKYQVCLEYHIKNCLGPCEGLQQEESYMEDVDQIVDILKGKLGNVKAYLKGKMEQAAATLAFEKAAEYKYRLELLETYQAKSLVTTPSVKELEVYGITTDDRFAYVSFIRIVDGCIVHTESVQLTKKMDESDEELLLFAILAFRDKYGSASRKIIANRPIPEESIPEVEFAIPQIGDMKKLVQLAIKNAFYYRKERETTRGEISQKKSQNQTLLQLKADLNLKELPVHIECFDNSNIQGTNPVAACVVFKDGKPSKKDYRHFNIKTVEGPNDFASMTEVVYRRYRRLQEEEQPLPQLIIIDGGKGQLSSAVKALKDLDLYGEIPIIGIAKRLEEIYFPEDPYPLHISKKSRALQLIQQLRDEAHRFGITFHRLKRSNSSLNSVLEEIEGIGPKTVQKLLTHFKSVEHIKNASEEELIKVVGKKRTEQIRTFFNEK</sequence>
<dbReference type="PROSITE" id="PS50165">
    <property type="entry name" value="UVRC"/>
    <property type="match status" value="1"/>
</dbReference>
<dbReference type="SUPFAM" id="SSF46600">
    <property type="entry name" value="C-terminal UvrC-binding domain of UvrB"/>
    <property type="match status" value="1"/>
</dbReference>
<comment type="subcellular location">
    <subcellularLocation>
        <location evidence="7">Cytoplasm</location>
    </subcellularLocation>
</comment>
<dbReference type="Pfam" id="PF01541">
    <property type="entry name" value="GIY-YIG"/>
    <property type="match status" value="1"/>
</dbReference>
<evidence type="ECO:0000259" key="9">
    <source>
        <dbReference type="PROSITE" id="PS50165"/>
    </source>
</evidence>
<dbReference type="InterPro" id="IPR035901">
    <property type="entry name" value="GIY-YIG_endonuc_sf"/>
</dbReference>
<comment type="subunit">
    <text evidence="7">Interacts with UvrB in an incision complex.</text>
</comment>
<evidence type="ECO:0000313" key="11">
    <source>
        <dbReference type="Proteomes" id="UP001500298"/>
    </source>
</evidence>
<feature type="domain" description="UvrC family homology region profile" evidence="9">
    <location>
        <begin position="324"/>
        <end position="478"/>
    </location>
</feature>
<dbReference type="PANTHER" id="PTHR30562">
    <property type="entry name" value="UVRC/OXIDOREDUCTASE"/>
    <property type="match status" value="1"/>
</dbReference>
<accession>A0ABP9DDT3</accession>
<dbReference type="InterPro" id="IPR050066">
    <property type="entry name" value="UvrABC_protein_C"/>
</dbReference>
<dbReference type="RefSeq" id="WP_345370946.1">
    <property type="nucleotide sequence ID" value="NZ_BAABJX010000026.1"/>
</dbReference>
<evidence type="ECO:0000256" key="3">
    <source>
        <dbReference type="ARBA" id="ARBA00022769"/>
    </source>
</evidence>
<keyword evidence="11" id="KW-1185">Reference proteome</keyword>
<dbReference type="InterPro" id="IPR001162">
    <property type="entry name" value="UvrC_RNase_H_dom"/>
</dbReference>
<evidence type="ECO:0000256" key="6">
    <source>
        <dbReference type="ARBA" id="ARBA00023236"/>
    </source>
</evidence>
<dbReference type="InterPro" id="IPR036876">
    <property type="entry name" value="UVR_dom_sf"/>
</dbReference>
<dbReference type="InterPro" id="IPR038476">
    <property type="entry name" value="UvrC_RNase_H_dom_sf"/>
</dbReference>
<evidence type="ECO:0000256" key="2">
    <source>
        <dbReference type="ARBA" id="ARBA00022763"/>
    </source>
</evidence>
<dbReference type="CDD" id="cd10434">
    <property type="entry name" value="GIY-YIG_UvrC_Cho"/>
    <property type="match status" value="1"/>
</dbReference>
<dbReference type="HAMAP" id="MF_00203">
    <property type="entry name" value="UvrC"/>
    <property type="match status" value="1"/>
</dbReference>
<dbReference type="SUPFAM" id="SSF47781">
    <property type="entry name" value="RuvA domain 2-like"/>
    <property type="match status" value="1"/>
</dbReference>
<dbReference type="SMART" id="SM00465">
    <property type="entry name" value="GIYc"/>
    <property type="match status" value="1"/>
</dbReference>
<evidence type="ECO:0000256" key="1">
    <source>
        <dbReference type="ARBA" id="ARBA00022490"/>
    </source>
</evidence>
<organism evidence="10 11">
    <name type="scientific">Algivirga pacifica</name>
    <dbReference type="NCBI Taxonomy" id="1162670"/>
    <lineage>
        <taxon>Bacteria</taxon>
        <taxon>Pseudomonadati</taxon>
        <taxon>Bacteroidota</taxon>
        <taxon>Cytophagia</taxon>
        <taxon>Cytophagales</taxon>
        <taxon>Flammeovirgaceae</taxon>
        <taxon>Algivirga</taxon>
    </lineage>
</organism>
<dbReference type="Gene3D" id="3.30.420.340">
    <property type="entry name" value="UvrC, RNAse H endonuclease domain"/>
    <property type="match status" value="1"/>
</dbReference>